<evidence type="ECO:0000313" key="1">
    <source>
        <dbReference type="EMBL" id="VAW68160.1"/>
    </source>
</evidence>
<feature type="non-terminal residue" evidence="1">
    <location>
        <position position="1"/>
    </location>
</feature>
<dbReference type="Pfam" id="PF07793">
    <property type="entry name" value="DUF1631"/>
    <property type="match status" value="1"/>
</dbReference>
<gene>
    <name evidence="1" type="ORF">MNBD_GAMMA08-1216</name>
</gene>
<organism evidence="1">
    <name type="scientific">hydrothermal vent metagenome</name>
    <dbReference type="NCBI Taxonomy" id="652676"/>
    <lineage>
        <taxon>unclassified sequences</taxon>
        <taxon>metagenomes</taxon>
        <taxon>ecological metagenomes</taxon>
    </lineage>
</organism>
<dbReference type="EMBL" id="UOFH01000423">
    <property type="protein sequence ID" value="VAW68160.1"/>
    <property type="molecule type" value="Genomic_DNA"/>
</dbReference>
<protein>
    <recommendedName>
        <fullName evidence="2">Thymidine phosphorylase</fullName>
    </recommendedName>
</protein>
<proteinExistence type="predicted"/>
<name>A0A3B0XTU1_9ZZZZ</name>
<accession>A0A3B0XTU1</accession>
<evidence type="ECO:0008006" key="2">
    <source>
        <dbReference type="Google" id="ProtNLM"/>
    </source>
</evidence>
<dbReference type="AlphaFoldDB" id="A0A3B0XTU1"/>
<sequence>QGAPQNGAQMGPSGQAYSAGVPVGQVRESIENYVGGSQADAAPAGGAGYYSQQQVMTALTDLQAPPENLSQTPLVFDANQIKKAVLSSIGESEGGAVTKAVHHVSEKTIDFIKLIFDAIIDEDSITDEIKTLLLSLQIPVIKAAMLDADFFVDDQHPARQLLDKIAEAGVGVSEHKDPVYIDIEKIVRKLLNDYDDDVVAFTVALDELKELTEEIYRVARETEAKSQKMVKMAQAKSVVLQEIRKITIGKELPEGIRTLVLKVWPSMMFNHFLKNGKANDEWVELLIILQKIIESVQPIYSKEALEELGLSNQDIVEATQNKLANCNKGKKLVKQVITDLEATYEALMSTSDLSEDVEKNADEPQVDANLTAESANNERVTEAETLSGEVADEDEEALDLGSSGALTEEALDPEVIAKEKISKLPEGVAPGAWFIVYNGEDKPVRRLKLAVILVHDASMVFVDHLGNVVIEKDAGIFTDEVDKGLSGLIMQHSVFDHALHTALETIDS</sequence>
<dbReference type="InterPro" id="IPR012434">
    <property type="entry name" value="DUF1631"/>
</dbReference>
<reference evidence="1" key="1">
    <citation type="submission" date="2018-06" db="EMBL/GenBank/DDBJ databases">
        <authorList>
            <person name="Zhirakovskaya E."/>
        </authorList>
    </citation>
    <scope>NUCLEOTIDE SEQUENCE</scope>
</reference>